<reference evidence="7 13" key="1">
    <citation type="submission" date="2015-08" db="EMBL/GenBank/DDBJ databases">
        <title>Complete genome sequence of Lactobacillus helveticus CAUH18, a probiotic strain originated from koumiss.</title>
        <authorList>
            <person name="Yang Y."/>
            <person name="Hao Y."/>
        </authorList>
    </citation>
    <scope>NUCLEOTIDE SEQUENCE [LARGE SCALE GENOMIC DNA]</scope>
    <source>
        <strain evidence="7 13">CAUH18</strain>
    </source>
</reference>
<evidence type="ECO:0000313" key="10">
    <source>
        <dbReference type="EMBL" id="MPW14369.1"/>
    </source>
</evidence>
<dbReference type="EMBL" id="WCGB01000006">
    <property type="protein sequence ID" value="NRN90993.1"/>
    <property type="molecule type" value="Genomic_DNA"/>
</dbReference>
<keyword evidence="4 6" id="KW-1133">Transmembrane helix</keyword>
<reference evidence="10 15" key="4">
    <citation type="submission" date="2019-10" db="EMBL/GenBank/DDBJ databases">
        <title>Draft genome sequences of Lactobacillus strains.</title>
        <authorList>
            <person name="Cho G.-S."/>
            <person name="Fagbemigun O."/>
            <person name="Brinks E."/>
            <person name="Franz C.M.A.P."/>
        </authorList>
    </citation>
    <scope>NUCLEOTIDE SEQUENCE [LARGE SCALE GENOMIC DNA]</scope>
    <source>
        <strain evidence="10 15">313</strain>
    </source>
</reference>
<sequence length="72" mass="8132">MNLGLAIFLIIIALLVGAVAGFYGARAYMKKYFKENPPISEDMIVAMMSQMGQKPSNKKVHQVMNMMKHQQK</sequence>
<dbReference type="EMBL" id="CP019581">
    <property type="protein sequence ID" value="AZK90434.1"/>
    <property type="molecule type" value="Genomic_DNA"/>
</dbReference>
<name>A0A0D5MHL8_LACHE</name>
<organism evidence="10 15">
    <name type="scientific">Lactobacillus helveticus</name>
    <name type="common">Lactobacillus suntoryeus</name>
    <dbReference type="NCBI Taxonomy" id="1587"/>
    <lineage>
        <taxon>Bacteria</taxon>
        <taxon>Bacillati</taxon>
        <taxon>Bacillota</taxon>
        <taxon>Bacilli</taxon>
        <taxon>Lactobacillales</taxon>
        <taxon>Lactobacillaceae</taxon>
        <taxon>Lactobacillus</taxon>
    </lineage>
</organism>
<dbReference type="EMBL" id="CP012381">
    <property type="protein sequence ID" value="ALI52402.1"/>
    <property type="molecule type" value="Genomic_DNA"/>
</dbReference>
<keyword evidence="6" id="KW-1003">Cell membrane</keyword>
<evidence type="ECO:0000256" key="2">
    <source>
        <dbReference type="ARBA" id="ARBA00006694"/>
    </source>
</evidence>
<dbReference type="GO" id="GO:0005886">
    <property type="term" value="C:plasma membrane"/>
    <property type="evidence" value="ECO:0007669"/>
    <property type="project" value="UniProtKB-SubCell"/>
</dbReference>
<evidence type="ECO:0000313" key="11">
    <source>
        <dbReference type="EMBL" id="NRN90993.1"/>
    </source>
</evidence>
<dbReference type="Proteomes" id="UP000651333">
    <property type="component" value="Unassembled WGS sequence"/>
</dbReference>
<dbReference type="AlphaFoldDB" id="A0A0D5MHL8"/>
<dbReference type="Proteomes" id="UP000267945">
    <property type="component" value="Chromosome"/>
</dbReference>
<evidence type="ECO:0000313" key="8">
    <source>
        <dbReference type="EMBL" id="AZK90434.1"/>
    </source>
</evidence>
<reference evidence="9" key="5">
    <citation type="submission" date="2020-07" db="EMBL/GenBank/DDBJ databases">
        <title>Draft genome sequence of Lactobacillus helveticus strain H-8.</title>
        <authorList>
            <person name="Endo A."/>
            <person name="Maeno S."/>
            <person name="Kido Y."/>
        </authorList>
    </citation>
    <scope>NUCLEOTIDE SEQUENCE</scope>
    <source>
        <strain evidence="9">H-8</strain>
    </source>
</reference>
<evidence type="ECO:0000256" key="1">
    <source>
        <dbReference type="ARBA" id="ARBA00004167"/>
    </source>
</evidence>
<evidence type="ECO:0000313" key="9">
    <source>
        <dbReference type="EMBL" id="GFO98763.1"/>
    </source>
</evidence>
<dbReference type="EMBL" id="WCHB01000001">
    <property type="protein sequence ID" value="NRO33833.1"/>
    <property type="molecule type" value="Genomic_DNA"/>
</dbReference>
<evidence type="ECO:0000256" key="6">
    <source>
        <dbReference type="HAMAP-Rule" id="MF_00363"/>
    </source>
</evidence>
<evidence type="ECO:0000313" key="7">
    <source>
        <dbReference type="EMBL" id="ALI52402.1"/>
    </source>
</evidence>
<dbReference type="EMBL" id="BLYO01000112">
    <property type="protein sequence ID" value="GFO98763.1"/>
    <property type="molecule type" value="Genomic_DNA"/>
</dbReference>
<dbReference type="RefSeq" id="WP_012212011.1">
    <property type="nucleotide sequence ID" value="NZ_BLYO01000112.1"/>
</dbReference>
<evidence type="ECO:0000313" key="12">
    <source>
        <dbReference type="EMBL" id="NRO33833.1"/>
    </source>
</evidence>
<evidence type="ECO:0000313" key="14">
    <source>
        <dbReference type="Proteomes" id="UP000267945"/>
    </source>
</evidence>
<dbReference type="eggNOG" id="COG3763">
    <property type="taxonomic scope" value="Bacteria"/>
</dbReference>
<dbReference type="Proteomes" id="UP000063930">
    <property type="component" value="Chromosome"/>
</dbReference>
<protein>
    <recommendedName>
        <fullName evidence="6">UPF0154 protein ALV80_04415</fullName>
    </recommendedName>
</protein>
<reference evidence="8 14" key="2">
    <citation type="submission" date="2017-02" db="EMBL/GenBank/DDBJ databases">
        <title>Complete genome sequence of Lactobacillus helveticus.</title>
        <authorList>
            <person name="Kim J.F."/>
            <person name="Chung Y."/>
            <person name="Kwak M."/>
        </authorList>
    </citation>
    <scope>NUCLEOTIDE SEQUENCE [LARGE SCALE GENOMIC DNA]</scope>
    <source>
        <strain evidence="8 14">LH5</strain>
    </source>
</reference>
<evidence type="ECO:0000313" key="15">
    <source>
        <dbReference type="Proteomes" id="UP000430466"/>
    </source>
</evidence>
<dbReference type="SMR" id="A0A0D5MHL8"/>
<dbReference type="GeneID" id="78202422"/>
<dbReference type="HAMAP" id="MF_00363">
    <property type="entry name" value="UPF0154"/>
    <property type="match status" value="1"/>
</dbReference>
<evidence type="ECO:0000256" key="3">
    <source>
        <dbReference type="ARBA" id="ARBA00022692"/>
    </source>
</evidence>
<comment type="similarity">
    <text evidence="2 6">Belongs to the UPF0154 family.</text>
</comment>
<evidence type="ECO:0000256" key="4">
    <source>
        <dbReference type="ARBA" id="ARBA00022989"/>
    </source>
</evidence>
<dbReference type="OrthoDB" id="1769076at2"/>
<dbReference type="Proteomes" id="UP000618094">
    <property type="component" value="Unassembled WGS sequence"/>
</dbReference>
<keyword evidence="3 6" id="KW-0812">Transmembrane</keyword>
<dbReference type="OMA" id="PISEEMM"/>
<evidence type="ECO:0000256" key="5">
    <source>
        <dbReference type="ARBA" id="ARBA00023136"/>
    </source>
</evidence>
<dbReference type="InterPro" id="IPR005359">
    <property type="entry name" value="UPF0154"/>
</dbReference>
<dbReference type="Proteomes" id="UP000430466">
    <property type="component" value="Unassembled WGS sequence"/>
</dbReference>
<dbReference type="Pfam" id="PF03672">
    <property type="entry name" value="UPF0154"/>
    <property type="match status" value="1"/>
</dbReference>
<dbReference type="Proteomes" id="UP000601587">
    <property type="component" value="Unassembled WGS sequence"/>
</dbReference>
<comment type="subcellular location">
    <subcellularLocation>
        <location evidence="6">Cell membrane</location>
        <topology evidence="6">Single-pass membrane protein</topology>
    </subcellularLocation>
    <subcellularLocation>
        <location evidence="1">Membrane</location>
        <topology evidence="1">Single-pass membrane protein</topology>
    </subcellularLocation>
</comment>
<keyword evidence="5 6" id="KW-0472">Membrane</keyword>
<dbReference type="KEGG" id="lhd:HUO_05285"/>
<dbReference type="EMBL" id="WHOE01000029">
    <property type="protein sequence ID" value="MPW14369.1"/>
    <property type="molecule type" value="Genomic_DNA"/>
</dbReference>
<feature type="transmembrane region" description="Helical" evidence="6">
    <location>
        <begin position="6"/>
        <end position="25"/>
    </location>
</feature>
<proteinExistence type="inferred from homology"/>
<evidence type="ECO:0000313" key="13">
    <source>
        <dbReference type="Proteomes" id="UP000063930"/>
    </source>
</evidence>
<accession>A0A0D5MHL8</accession>
<reference evidence="11" key="3">
    <citation type="submission" date="2019-09" db="EMBL/GenBank/DDBJ databases">
        <title>Comparative genomic analysis of Lactobacillus helveticus.</title>
        <authorList>
            <person name="Zhang H."/>
            <person name="Chen Y."/>
            <person name="Zhong Z."/>
        </authorList>
    </citation>
    <scope>NUCLEOTIDE SEQUENCE</scope>
    <source>
        <strain evidence="12">IMAU30003</strain>
        <strain evidence="11">IMAU50013</strain>
    </source>
</reference>
<gene>
    <name evidence="7" type="ORF">ALV80_04415</name>
    <name evidence="10" type="ORF">GDZ32_05105</name>
    <name evidence="12" type="ORF">IMAU30003_00062</name>
    <name evidence="11" type="ORF">IMAU50013_00519</name>
    <name evidence="8" type="ORF">LH5_00173</name>
    <name evidence="9" type="ORF">LHEH8_05190</name>
</gene>